<proteinExistence type="predicted"/>
<protein>
    <submittedName>
        <fullName evidence="2">Uncharacterized protein</fullName>
    </submittedName>
</protein>
<keyword evidence="3" id="KW-1185">Reference proteome</keyword>
<evidence type="ECO:0000313" key="2">
    <source>
        <dbReference type="EMBL" id="KAK2590984.1"/>
    </source>
</evidence>
<dbReference type="Proteomes" id="UP001251528">
    <property type="component" value="Unassembled WGS sequence"/>
</dbReference>
<comment type="caution">
    <text evidence="2">The sequence shown here is derived from an EMBL/GenBank/DDBJ whole genome shotgun (WGS) entry which is preliminary data.</text>
</comment>
<feature type="compositionally biased region" description="Polar residues" evidence="1">
    <location>
        <begin position="69"/>
        <end position="96"/>
    </location>
</feature>
<sequence length="183" mass="19749">MASAENSPSSSTISGCSSSSPENVAAGREHGHLTSACPEAGSAAFCNTCHYARRRGAQPAWSHAPLNCEQPQQDSPLAASPYSTELDSAVKTSPTVKRPVNTTATSCYDWSRHGSMPSDKNQPIPSYMTPESIRARNILLKCDLPSKNSTTGTLEPPLPVKHVSFYETSQSSKRQKLDKPWIE</sequence>
<feature type="region of interest" description="Disordered" evidence="1">
    <location>
        <begin position="64"/>
        <end position="96"/>
    </location>
</feature>
<evidence type="ECO:0000256" key="1">
    <source>
        <dbReference type="SAM" id="MobiDB-lite"/>
    </source>
</evidence>
<organism evidence="2 3">
    <name type="scientific">Conoideocrella luteorostrata</name>
    <dbReference type="NCBI Taxonomy" id="1105319"/>
    <lineage>
        <taxon>Eukaryota</taxon>
        <taxon>Fungi</taxon>
        <taxon>Dikarya</taxon>
        <taxon>Ascomycota</taxon>
        <taxon>Pezizomycotina</taxon>
        <taxon>Sordariomycetes</taxon>
        <taxon>Hypocreomycetidae</taxon>
        <taxon>Hypocreales</taxon>
        <taxon>Clavicipitaceae</taxon>
        <taxon>Conoideocrella</taxon>
    </lineage>
</organism>
<name>A0AAJ0FTF4_9HYPO</name>
<feature type="compositionally biased region" description="Low complexity" evidence="1">
    <location>
        <begin position="7"/>
        <end position="20"/>
    </location>
</feature>
<dbReference type="EMBL" id="JASWJB010000375">
    <property type="protein sequence ID" value="KAK2590984.1"/>
    <property type="molecule type" value="Genomic_DNA"/>
</dbReference>
<reference evidence="2" key="1">
    <citation type="submission" date="2023-06" db="EMBL/GenBank/DDBJ databases">
        <title>Conoideocrella luteorostrata (Hypocreales: Clavicipitaceae), a potential biocontrol fungus for elongate hemlock scale in United States Christmas tree production areas.</title>
        <authorList>
            <person name="Barrett H."/>
            <person name="Lovett B."/>
            <person name="Macias A.M."/>
            <person name="Stajich J.E."/>
            <person name="Kasson M.T."/>
        </authorList>
    </citation>
    <scope>NUCLEOTIDE SEQUENCE</scope>
    <source>
        <strain evidence="2">ARSEF 14590</strain>
    </source>
</reference>
<accession>A0AAJ0FTF4</accession>
<evidence type="ECO:0000313" key="3">
    <source>
        <dbReference type="Proteomes" id="UP001251528"/>
    </source>
</evidence>
<gene>
    <name evidence="2" type="ORF">QQS21_011320</name>
</gene>
<dbReference type="AlphaFoldDB" id="A0AAJ0FTF4"/>
<feature type="region of interest" description="Disordered" evidence="1">
    <location>
        <begin position="1"/>
        <end position="30"/>
    </location>
</feature>